<feature type="compositionally biased region" description="Low complexity" evidence="4">
    <location>
        <begin position="397"/>
        <end position="422"/>
    </location>
</feature>
<feature type="signal peptide" evidence="5">
    <location>
        <begin position="1"/>
        <end position="23"/>
    </location>
</feature>
<dbReference type="InterPro" id="IPR017853">
    <property type="entry name" value="GH"/>
</dbReference>
<evidence type="ECO:0000259" key="6">
    <source>
        <dbReference type="PROSITE" id="PS51764"/>
    </source>
</evidence>
<accession>A0ABZ1U0I3</accession>
<feature type="compositionally biased region" description="Low complexity" evidence="4">
    <location>
        <begin position="375"/>
        <end position="384"/>
    </location>
</feature>
<gene>
    <name evidence="7" type="ORF">OHA16_11425</name>
</gene>
<dbReference type="GO" id="GO:0016787">
    <property type="term" value="F:hydrolase activity"/>
    <property type="evidence" value="ECO:0007669"/>
    <property type="project" value="UniProtKB-KW"/>
</dbReference>
<keyword evidence="1 3" id="KW-0378">Hydrolase</keyword>
<keyword evidence="2 3" id="KW-0326">Glycosidase</keyword>
<sequence>MRFGRLALAAATLLLLTTAGVPAGTPLSQTERHALSSDGISPRGAAPRPVVQRPPHEPPFGAFVGSWDRYIPQIGRYSQWLGDANLQVGHTYLAGNGWADIEGEPVVLGMWSQWRLADPSRMLILGVPMLVPNEANVPDGEVARLLAQGARGDFDRHFLKLARRLVALGGADTVLTLGWEMNGVTYTHRCKPDPAAWKTYWRRIVTVMRSVPGQHFRFDFTPNRGLDAIPWTKCYPGDDVVDILGMDSYDQPAGGTFDDYVREPYGLQDQVEFAAKRGKPVSYPEWGLFRNGDNPEFVQRMVEWIRTHDTAYQTVTDYCPHGFWQCDRNPRAGARFKQLMTGSKGAPAAPTPPSAPVAPVAPSVPAPPTPPGAPTAPAAPSATPTAPPSPGGPGEPSPSAAPTAPASPTAAVAPTAPASPSAVPSPAPTARPGWHWWPWW</sequence>
<evidence type="ECO:0000256" key="5">
    <source>
        <dbReference type="SAM" id="SignalP"/>
    </source>
</evidence>
<feature type="compositionally biased region" description="Pro residues" evidence="4">
    <location>
        <begin position="362"/>
        <end position="374"/>
    </location>
</feature>
<evidence type="ECO:0000256" key="1">
    <source>
        <dbReference type="ARBA" id="ARBA00022801"/>
    </source>
</evidence>
<evidence type="ECO:0000313" key="8">
    <source>
        <dbReference type="Proteomes" id="UP001432222"/>
    </source>
</evidence>
<feature type="compositionally biased region" description="Pro residues" evidence="4">
    <location>
        <begin position="385"/>
        <end position="396"/>
    </location>
</feature>
<keyword evidence="8" id="KW-1185">Reference proteome</keyword>
<evidence type="ECO:0000256" key="4">
    <source>
        <dbReference type="SAM" id="MobiDB-lite"/>
    </source>
</evidence>
<dbReference type="Pfam" id="PF02156">
    <property type="entry name" value="Glyco_hydro_26"/>
    <property type="match status" value="1"/>
</dbReference>
<comment type="similarity">
    <text evidence="3">Belongs to the glycosyl hydrolase 26 family.</text>
</comment>
<reference evidence="7" key="1">
    <citation type="submission" date="2022-10" db="EMBL/GenBank/DDBJ databases">
        <title>The complete genomes of actinobacterial strains from the NBC collection.</title>
        <authorList>
            <person name="Joergensen T.S."/>
            <person name="Alvarez Arevalo M."/>
            <person name="Sterndorff E.B."/>
            <person name="Faurdal D."/>
            <person name="Vuksanovic O."/>
            <person name="Mourched A.-S."/>
            <person name="Charusanti P."/>
            <person name="Shaw S."/>
            <person name="Blin K."/>
            <person name="Weber T."/>
        </authorList>
    </citation>
    <scope>NUCLEOTIDE SEQUENCE</scope>
    <source>
        <strain evidence="7">NBC_00222</strain>
    </source>
</reference>
<dbReference type="Proteomes" id="UP001432222">
    <property type="component" value="Chromosome"/>
</dbReference>
<feature type="active site" description="Proton donor" evidence="3">
    <location>
        <position position="180"/>
    </location>
</feature>
<proteinExistence type="inferred from homology"/>
<dbReference type="InterPro" id="IPR022790">
    <property type="entry name" value="GH26_dom"/>
</dbReference>
<feature type="region of interest" description="Disordered" evidence="4">
    <location>
        <begin position="341"/>
        <end position="440"/>
    </location>
</feature>
<evidence type="ECO:0000256" key="2">
    <source>
        <dbReference type="ARBA" id="ARBA00023295"/>
    </source>
</evidence>
<evidence type="ECO:0000256" key="3">
    <source>
        <dbReference type="PROSITE-ProRule" id="PRU01100"/>
    </source>
</evidence>
<dbReference type="RefSeq" id="WP_328954539.1">
    <property type="nucleotide sequence ID" value="NZ_CP108110.1"/>
</dbReference>
<protein>
    <submittedName>
        <fullName evidence="7">Glycosyl hydrolase</fullName>
    </submittedName>
</protein>
<name>A0ABZ1U0I3_9ACTN</name>
<feature type="region of interest" description="Disordered" evidence="4">
    <location>
        <begin position="31"/>
        <end position="55"/>
    </location>
</feature>
<keyword evidence="5" id="KW-0732">Signal</keyword>
<dbReference type="SUPFAM" id="SSF51445">
    <property type="entry name" value="(Trans)glycosidases"/>
    <property type="match status" value="1"/>
</dbReference>
<feature type="domain" description="GH26" evidence="6">
    <location>
        <begin position="7"/>
        <end position="349"/>
    </location>
</feature>
<dbReference type="EMBL" id="CP108110">
    <property type="protein sequence ID" value="WUQ83519.1"/>
    <property type="molecule type" value="Genomic_DNA"/>
</dbReference>
<organism evidence="7 8">
    <name type="scientific">Kitasatospora purpeofusca</name>
    <dbReference type="NCBI Taxonomy" id="67352"/>
    <lineage>
        <taxon>Bacteria</taxon>
        <taxon>Bacillati</taxon>
        <taxon>Actinomycetota</taxon>
        <taxon>Actinomycetes</taxon>
        <taxon>Kitasatosporales</taxon>
        <taxon>Streptomycetaceae</taxon>
        <taxon>Kitasatospora</taxon>
    </lineage>
</organism>
<evidence type="ECO:0000313" key="7">
    <source>
        <dbReference type="EMBL" id="WUQ83519.1"/>
    </source>
</evidence>
<feature type="active site" description="Nucleophile" evidence="3">
    <location>
        <position position="285"/>
    </location>
</feature>
<dbReference type="PROSITE" id="PS51764">
    <property type="entry name" value="GH26"/>
    <property type="match status" value="1"/>
</dbReference>
<dbReference type="Gene3D" id="3.20.20.80">
    <property type="entry name" value="Glycosidases"/>
    <property type="match status" value="1"/>
</dbReference>
<feature type="chain" id="PRO_5046882024" evidence="5">
    <location>
        <begin position="24"/>
        <end position="440"/>
    </location>
</feature>